<name>A0A1V3J6K4_9PAST</name>
<evidence type="ECO:0000313" key="1">
    <source>
        <dbReference type="EMBL" id="OOF50720.1"/>
    </source>
</evidence>
<protein>
    <recommendedName>
        <fullName evidence="3">HEPN domain-containing protein</fullName>
    </recommendedName>
</protein>
<dbReference type="RefSeq" id="WP_077477501.1">
    <property type="nucleotide sequence ID" value="NZ_MLHL01000006.1"/>
</dbReference>
<dbReference type="EMBL" id="MLHL01000006">
    <property type="protein sequence ID" value="OOF50720.1"/>
    <property type="molecule type" value="Genomic_DNA"/>
</dbReference>
<gene>
    <name evidence="1" type="ORF">BKK52_00805</name>
</gene>
<evidence type="ECO:0000313" key="2">
    <source>
        <dbReference type="Proteomes" id="UP000189161"/>
    </source>
</evidence>
<proteinExistence type="predicted"/>
<keyword evidence="2" id="KW-1185">Reference proteome</keyword>
<dbReference type="Gene3D" id="1.20.120.330">
    <property type="entry name" value="Nucleotidyltransferases domain 2"/>
    <property type="match status" value="1"/>
</dbReference>
<accession>A0A1V3J6K4</accession>
<sequence length="119" mass="13831">MISADDIYTRAKQLATSTCEVEQRECIKTLYYAVLHRIQEVCDTKSLPKTRSGNMGTHESMIERINVNNLPTEKQIVTYAKKMKKKRVDADYSLSLNINSKDVQYQISFAEKCWYLLDK</sequence>
<evidence type="ECO:0008006" key="3">
    <source>
        <dbReference type="Google" id="ProtNLM"/>
    </source>
</evidence>
<comment type="caution">
    <text evidence="1">The sequence shown here is derived from an EMBL/GenBank/DDBJ whole genome shotgun (WGS) entry which is preliminary data.</text>
</comment>
<reference evidence="1 2" key="1">
    <citation type="submission" date="2016-10" db="EMBL/GenBank/DDBJ databases">
        <title>Rodentibacter gen. nov. and new species.</title>
        <authorList>
            <person name="Christensen H."/>
        </authorList>
    </citation>
    <scope>NUCLEOTIDE SEQUENCE [LARGE SCALE GENOMIC DNA]</scope>
    <source>
        <strain evidence="1 2">H1987082031</strain>
    </source>
</reference>
<dbReference type="AlphaFoldDB" id="A0A1V3J6K4"/>
<dbReference type="Proteomes" id="UP000189161">
    <property type="component" value="Unassembled WGS sequence"/>
</dbReference>
<organism evidence="1 2">
    <name type="scientific">Rodentibacter trehalosifermentans</name>
    <dbReference type="NCBI Taxonomy" id="1908263"/>
    <lineage>
        <taxon>Bacteria</taxon>
        <taxon>Pseudomonadati</taxon>
        <taxon>Pseudomonadota</taxon>
        <taxon>Gammaproteobacteria</taxon>
        <taxon>Pasteurellales</taxon>
        <taxon>Pasteurellaceae</taxon>
        <taxon>Rodentibacter</taxon>
    </lineage>
</organism>